<evidence type="ECO:0000313" key="4">
    <source>
        <dbReference type="EMBL" id="GET85757.1"/>
    </source>
</evidence>
<keyword evidence="3" id="KW-1133">Transmembrane helix</keyword>
<keyword evidence="3" id="KW-0812">Transmembrane</keyword>
<dbReference type="OrthoDB" id="252897at2759"/>
<dbReference type="EMBL" id="BLBS01000005">
    <property type="protein sequence ID" value="GET85757.1"/>
    <property type="molecule type" value="Genomic_DNA"/>
</dbReference>
<keyword evidence="3" id="KW-0472">Membrane</keyword>
<dbReference type="VEuPathDB" id="TriTrypDB:LtaPh_0502500"/>
<accession>A0A640KDE0</accession>
<keyword evidence="5" id="KW-1185">Reference proteome</keyword>
<comment type="caution">
    <text evidence="4">The sequence shown here is derived from an EMBL/GenBank/DDBJ whole genome shotgun (WGS) entry which is preliminary data.</text>
</comment>
<feature type="transmembrane region" description="Helical" evidence="3">
    <location>
        <begin position="180"/>
        <end position="202"/>
    </location>
</feature>
<feature type="region of interest" description="Disordered" evidence="2">
    <location>
        <begin position="227"/>
        <end position="271"/>
    </location>
</feature>
<feature type="non-terminal residue" evidence="4">
    <location>
        <position position="409"/>
    </location>
</feature>
<gene>
    <name evidence="4" type="ORF">LtaPh_0502500</name>
</gene>
<keyword evidence="1" id="KW-0175">Coiled coil</keyword>
<dbReference type="AlphaFoldDB" id="A0A640KDE0"/>
<dbReference type="SMR" id="A0A640KDE0"/>
<evidence type="ECO:0000256" key="3">
    <source>
        <dbReference type="SAM" id="Phobius"/>
    </source>
</evidence>
<feature type="coiled-coil region" evidence="1">
    <location>
        <begin position="378"/>
        <end position="405"/>
    </location>
</feature>
<protein>
    <submittedName>
        <fullName evidence="4">Viscerotropic leishmaniasis antigen, putative</fullName>
    </submittedName>
</protein>
<sequence>MTHTSPIRSRRCRCAMLTTAAVTNISLLLLLLFSALLFEGVLPARNLMAVTRMAHAATEAAPPRCHVDQSRYTGKATSTGSWAGLRFSVVFALDLCSSDPDNGDMSVQLNEQHVNVTGRSGVVVMPHLGIVRFNLSAPAIGPQFFSSELCYSEVDCTNLCAHALIGHIGSCTVAPAVTHAIIFLFFVAPPLACIGVLAALYLRKRTQERQLALDRLPTVCAASPDVVQHSPSTQPVPSTPPSLSSSYVVLADSSEPPHSRSRVTHHEHDSPESVVITVSISEENLSPLSRCTTQLPTTSDDVQDMTVVPPPALSAVSPYFTTRPFPKQHPTHTFDRYGETRPPTTTVAVHKRLFTTDFSTGTSLNIPHFSSPHTSASASHLLEEAARLEAEHEAEQSRIRLLEEAARLE</sequence>
<evidence type="ECO:0000313" key="5">
    <source>
        <dbReference type="Proteomes" id="UP000419144"/>
    </source>
</evidence>
<reference evidence="4" key="1">
    <citation type="submission" date="2019-11" db="EMBL/GenBank/DDBJ databases">
        <title>Leishmania tarentolae CDS.</title>
        <authorList>
            <person name="Goto Y."/>
            <person name="Yamagishi J."/>
        </authorList>
    </citation>
    <scope>NUCLEOTIDE SEQUENCE [LARGE SCALE GENOMIC DNA]</scope>
    <source>
        <strain evidence="4">Parrot Tar II</strain>
    </source>
</reference>
<feature type="compositionally biased region" description="Low complexity" evidence="2">
    <location>
        <begin position="227"/>
        <end position="250"/>
    </location>
</feature>
<evidence type="ECO:0000256" key="2">
    <source>
        <dbReference type="SAM" id="MobiDB-lite"/>
    </source>
</evidence>
<organism evidence="4 5">
    <name type="scientific">Leishmania tarentolae</name>
    <name type="common">Sauroleishmania tarentolae</name>
    <dbReference type="NCBI Taxonomy" id="5689"/>
    <lineage>
        <taxon>Eukaryota</taxon>
        <taxon>Discoba</taxon>
        <taxon>Euglenozoa</taxon>
        <taxon>Kinetoplastea</taxon>
        <taxon>Metakinetoplastina</taxon>
        <taxon>Trypanosomatida</taxon>
        <taxon>Trypanosomatidae</taxon>
        <taxon>Leishmaniinae</taxon>
        <taxon>Leishmania</taxon>
        <taxon>lizard Leishmania</taxon>
    </lineage>
</organism>
<name>A0A640KDE0_LEITA</name>
<dbReference type="Proteomes" id="UP000419144">
    <property type="component" value="Unassembled WGS sequence"/>
</dbReference>
<evidence type="ECO:0000256" key="1">
    <source>
        <dbReference type="SAM" id="Coils"/>
    </source>
</evidence>
<proteinExistence type="predicted"/>